<reference evidence="1" key="1">
    <citation type="submission" date="2014-09" db="EMBL/GenBank/DDBJ databases">
        <authorList>
            <person name="Magalhaes I.L.F."/>
            <person name="Oliveira U."/>
            <person name="Santos F.R."/>
            <person name="Vidigal T.H.D.A."/>
            <person name="Brescovit A.D."/>
            <person name="Santos A.J."/>
        </authorList>
    </citation>
    <scope>NUCLEOTIDE SEQUENCE</scope>
    <source>
        <tissue evidence="1">Shoot tissue taken approximately 20 cm above the soil surface</tissue>
    </source>
</reference>
<dbReference type="AlphaFoldDB" id="A0A0A9HCG9"/>
<protein>
    <submittedName>
        <fullName evidence="1">Uncharacterized protein</fullName>
    </submittedName>
</protein>
<sequence length="64" mass="7051">MVRSTKVCATQKLPSFCPPWNLTCGRSPPGGRTVAILYLRIVRKSLPDCPSFQNSPQKATLEFG</sequence>
<proteinExistence type="predicted"/>
<accession>A0A0A9HCG9</accession>
<organism evidence="1">
    <name type="scientific">Arundo donax</name>
    <name type="common">Giant reed</name>
    <name type="synonym">Donax arundinaceus</name>
    <dbReference type="NCBI Taxonomy" id="35708"/>
    <lineage>
        <taxon>Eukaryota</taxon>
        <taxon>Viridiplantae</taxon>
        <taxon>Streptophyta</taxon>
        <taxon>Embryophyta</taxon>
        <taxon>Tracheophyta</taxon>
        <taxon>Spermatophyta</taxon>
        <taxon>Magnoliopsida</taxon>
        <taxon>Liliopsida</taxon>
        <taxon>Poales</taxon>
        <taxon>Poaceae</taxon>
        <taxon>PACMAD clade</taxon>
        <taxon>Arundinoideae</taxon>
        <taxon>Arundineae</taxon>
        <taxon>Arundo</taxon>
    </lineage>
</organism>
<name>A0A0A9HCG9_ARUDO</name>
<reference evidence="1" key="2">
    <citation type="journal article" date="2015" name="Data Brief">
        <title>Shoot transcriptome of the giant reed, Arundo donax.</title>
        <authorList>
            <person name="Barrero R.A."/>
            <person name="Guerrero F.D."/>
            <person name="Moolhuijzen P."/>
            <person name="Goolsby J.A."/>
            <person name="Tidwell J."/>
            <person name="Bellgard S.E."/>
            <person name="Bellgard M.I."/>
        </authorList>
    </citation>
    <scope>NUCLEOTIDE SEQUENCE</scope>
    <source>
        <tissue evidence="1">Shoot tissue taken approximately 20 cm above the soil surface</tissue>
    </source>
</reference>
<dbReference type="EMBL" id="GBRH01165365">
    <property type="protein sequence ID" value="JAE32531.1"/>
    <property type="molecule type" value="Transcribed_RNA"/>
</dbReference>
<evidence type="ECO:0000313" key="1">
    <source>
        <dbReference type="EMBL" id="JAE32531.1"/>
    </source>
</evidence>